<proteinExistence type="predicted"/>
<dbReference type="KEGG" id="atp:ATR_0635"/>
<gene>
    <name evidence="2" type="ORF">ATR_0635</name>
    <name evidence="3" type="ORF">CRU87_09365</name>
</gene>
<sequence>MNKNILMLVLVAIFFVVGFFGFKSSLPEDKNKRVYSILEEFLPYTIEKRTGGLAIVYKDGREKEKPKNSEIFHITDRLDKEWGKESLRVDGNTLIILDKDKQELKRVELDTKELSWVKEFFGI</sequence>
<evidence type="ECO:0000256" key="1">
    <source>
        <dbReference type="SAM" id="Phobius"/>
    </source>
</evidence>
<evidence type="ECO:0000313" key="3">
    <source>
        <dbReference type="EMBL" id="RXJ89349.1"/>
    </source>
</evidence>
<dbReference type="Proteomes" id="UP000254504">
    <property type="component" value="Chromosome"/>
</dbReference>
<keyword evidence="1" id="KW-0472">Membrane</keyword>
<keyword evidence="5" id="KW-1185">Reference proteome</keyword>
<reference evidence="3 5" key="1">
    <citation type="submission" date="2017-10" db="EMBL/GenBank/DDBJ databases">
        <title>Genomics of the genus Arcobacter.</title>
        <authorList>
            <person name="Perez-Cataluna A."/>
            <person name="Figueras M.J."/>
        </authorList>
    </citation>
    <scope>NUCLEOTIDE SEQUENCE [LARGE SCALE GENOMIC DNA]</scope>
    <source>
        <strain evidence="3 5">LMG 25534</strain>
    </source>
</reference>
<organism evidence="2 4">
    <name type="scientific">Aliarcobacter trophiarum LMG 25534</name>
    <dbReference type="NCBI Taxonomy" id="1032241"/>
    <lineage>
        <taxon>Bacteria</taxon>
        <taxon>Pseudomonadati</taxon>
        <taxon>Campylobacterota</taxon>
        <taxon>Epsilonproteobacteria</taxon>
        <taxon>Campylobacterales</taxon>
        <taxon>Arcobacteraceae</taxon>
        <taxon>Aliarcobacter</taxon>
    </lineage>
</organism>
<evidence type="ECO:0000313" key="2">
    <source>
        <dbReference type="EMBL" id="AXK48504.1"/>
    </source>
</evidence>
<keyword evidence="1" id="KW-1133">Transmembrane helix</keyword>
<dbReference type="RefSeq" id="WP_115428039.1">
    <property type="nucleotide sequence ID" value="NZ_CP031367.1"/>
</dbReference>
<dbReference type="EMBL" id="PDKD01000024">
    <property type="protein sequence ID" value="RXJ89349.1"/>
    <property type="molecule type" value="Genomic_DNA"/>
</dbReference>
<reference evidence="2 4" key="2">
    <citation type="submission" date="2018-07" db="EMBL/GenBank/DDBJ databases">
        <title>Complete genome of the Arcobacter trophiarum type strain LMG 25534.</title>
        <authorList>
            <person name="Miller W.G."/>
            <person name="Yee E."/>
        </authorList>
    </citation>
    <scope>NUCLEOTIDE SEQUENCE [LARGE SCALE GENOMIC DNA]</scope>
    <source>
        <strain evidence="2 4">LMG 25534</strain>
    </source>
</reference>
<dbReference type="AlphaFoldDB" id="A0AAD0QIB5"/>
<accession>A0AAD0QIB5</accession>
<name>A0AAD0QIB5_9BACT</name>
<dbReference type="EMBL" id="CP031367">
    <property type="protein sequence ID" value="AXK48504.1"/>
    <property type="molecule type" value="Genomic_DNA"/>
</dbReference>
<keyword evidence="1" id="KW-0812">Transmembrane</keyword>
<evidence type="ECO:0000313" key="4">
    <source>
        <dbReference type="Proteomes" id="UP000254504"/>
    </source>
</evidence>
<protein>
    <submittedName>
        <fullName evidence="2">Uncharacterized protein</fullName>
    </submittedName>
</protein>
<dbReference type="Proteomes" id="UP000289132">
    <property type="component" value="Unassembled WGS sequence"/>
</dbReference>
<evidence type="ECO:0000313" key="5">
    <source>
        <dbReference type="Proteomes" id="UP000289132"/>
    </source>
</evidence>
<feature type="transmembrane region" description="Helical" evidence="1">
    <location>
        <begin position="6"/>
        <end position="26"/>
    </location>
</feature>